<proteinExistence type="predicted"/>
<comment type="caution">
    <text evidence="1">The sequence shown here is derived from an EMBL/GenBank/DDBJ whole genome shotgun (WGS) entry which is preliminary data.</text>
</comment>
<sequence length="304" mass="35047">MERTFFRKSKESLPVLAICYDFDKTLSPDDMQAQGYIQDVGYDVEHFWEEANELAFENGMDQNLAYMYKMVEEAEGNIIVKREALEAYGAKVALFPGVDTWFDRIRQYGEEKKVIVEHYIISSGLKEMIEGTEIARKGVFEKIYASSFYFNQKGVAKWPAQAVNYTNKTQFLFRIEKGVLDVNDPGVNEYFPPDKIRVPFRNIVYIGDSDTDIPCMKLVNTYGGHSIGVYNPAHMNKEKVYRMLREKRIKYFAPADYTPGSPIETLIFSIIDKTAAYEALEGWHVSNQKEANDNNKNEDCRSIN</sequence>
<evidence type="ECO:0000313" key="2">
    <source>
        <dbReference type="Proteomes" id="UP000543642"/>
    </source>
</evidence>
<keyword evidence="2" id="KW-1185">Reference proteome</keyword>
<accession>A0A7W8M596</accession>
<dbReference type="Gene3D" id="3.40.50.1000">
    <property type="entry name" value="HAD superfamily/HAD-like"/>
    <property type="match status" value="1"/>
</dbReference>
<dbReference type="SUPFAM" id="SSF56784">
    <property type="entry name" value="HAD-like"/>
    <property type="match status" value="1"/>
</dbReference>
<evidence type="ECO:0000313" key="1">
    <source>
        <dbReference type="EMBL" id="MBB5264835.1"/>
    </source>
</evidence>
<dbReference type="RefSeq" id="WP_183773822.1">
    <property type="nucleotide sequence ID" value="NZ_CAWVEG010000029.1"/>
</dbReference>
<organism evidence="1 2">
    <name type="scientific">Catenibacillus scindens</name>
    <dbReference type="NCBI Taxonomy" id="673271"/>
    <lineage>
        <taxon>Bacteria</taxon>
        <taxon>Bacillati</taxon>
        <taxon>Bacillota</taxon>
        <taxon>Clostridia</taxon>
        <taxon>Lachnospirales</taxon>
        <taxon>Lachnospiraceae</taxon>
        <taxon>Catenibacillus</taxon>
    </lineage>
</organism>
<name>A0A7W8M596_9FIRM</name>
<protein>
    <submittedName>
        <fullName evidence="1">2-hydroxy-3-keto-5-methylthiopentenyl-1-phosphate phosphatase</fullName>
    </submittedName>
</protein>
<dbReference type="Proteomes" id="UP000543642">
    <property type="component" value="Unassembled WGS sequence"/>
</dbReference>
<dbReference type="EMBL" id="JACHFW010000007">
    <property type="protein sequence ID" value="MBB5264835.1"/>
    <property type="molecule type" value="Genomic_DNA"/>
</dbReference>
<dbReference type="Pfam" id="PF12710">
    <property type="entry name" value="HAD"/>
    <property type="match status" value="1"/>
</dbReference>
<gene>
    <name evidence="1" type="ORF">HNP82_001974</name>
</gene>
<dbReference type="InterPro" id="IPR036412">
    <property type="entry name" value="HAD-like_sf"/>
</dbReference>
<dbReference type="InterPro" id="IPR023214">
    <property type="entry name" value="HAD_sf"/>
</dbReference>
<dbReference type="AlphaFoldDB" id="A0A7W8M596"/>
<reference evidence="1 2" key="1">
    <citation type="submission" date="2020-08" db="EMBL/GenBank/DDBJ databases">
        <title>Genomic Encyclopedia of Type Strains, Phase IV (KMG-IV): sequencing the most valuable type-strain genomes for metagenomic binning, comparative biology and taxonomic classification.</title>
        <authorList>
            <person name="Goeker M."/>
        </authorList>
    </citation>
    <scope>NUCLEOTIDE SEQUENCE [LARGE SCALE GENOMIC DNA]</scope>
    <source>
        <strain evidence="1 2">DSM 106146</strain>
    </source>
</reference>